<reference evidence="2" key="1">
    <citation type="journal article" date="2020" name="mSystems">
        <title>Genome- and Community-Level Interaction Insights into Carbon Utilization and Element Cycling Functions of Hydrothermarchaeota in Hydrothermal Sediment.</title>
        <authorList>
            <person name="Zhou Z."/>
            <person name="Liu Y."/>
            <person name="Xu W."/>
            <person name="Pan J."/>
            <person name="Luo Z.H."/>
            <person name="Li M."/>
        </authorList>
    </citation>
    <scope>NUCLEOTIDE SEQUENCE [LARGE SCALE GENOMIC DNA]</scope>
    <source>
        <strain evidence="2">SpSt-86</strain>
    </source>
</reference>
<evidence type="ECO:0000313" key="2">
    <source>
        <dbReference type="EMBL" id="HGZ79973.1"/>
    </source>
</evidence>
<evidence type="ECO:0000256" key="1">
    <source>
        <dbReference type="SAM" id="SignalP"/>
    </source>
</evidence>
<name>A0A832IA12_9THEM</name>
<feature type="signal peptide" evidence="1">
    <location>
        <begin position="1"/>
        <end position="18"/>
    </location>
</feature>
<accession>A0A832IA12</accession>
<comment type="caution">
    <text evidence="2">The sequence shown here is derived from an EMBL/GenBank/DDBJ whole genome shotgun (WGS) entry which is preliminary data.</text>
</comment>
<proteinExistence type="predicted"/>
<dbReference type="EMBL" id="DTKQ01000054">
    <property type="protein sequence ID" value="HGZ79973.1"/>
    <property type="molecule type" value="Genomic_DNA"/>
</dbReference>
<protein>
    <recommendedName>
        <fullName evidence="3">Outer membrane protein beta-barrel domain-containing protein</fullName>
    </recommendedName>
</protein>
<dbReference type="AlphaFoldDB" id="A0A832IA12"/>
<gene>
    <name evidence="2" type="ORF">ENW55_08310</name>
</gene>
<feature type="chain" id="PRO_5033066409" description="Outer membrane protein beta-barrel domain-containing protein" evidence="1">
    <location>
        <begin position="19"/>
        <end position="176"/>
    </location>
</feature>
<organism evidence="2">
    <name type="scientific">Pseudothermotoga hypogea</name>
    <dbReference type="NCBI Taxonomy" id="57487"/>
    <lineage>
        <taxon>Bacteria</taxon>
        <taxon>Thermotogati</taxon>
        <taxon>Thermotogota</taxon>
        <taxon>Thermotogae</taxon>
        <taxon>Thermotogales</taxon>
        <taxon>Thermotogaceae</taxon>
        <taxon>Pseudothermotoga</taxon>
    </lineage>
</organism>
<sequence>MRRLVVMAVLVVSALALAAVNLDVFGNYHFTLSATPTAAASISYLSFGLQVGYEVTEGVQIGGGVGLAYFLPDATAATNFLGTASPTQWTLDLTVSAKYAIPINDFSAVVVKGYGGLSIPGFTGFDKLGYIVGAKVLYVFDMVDFNVGFGAGIEMRSYKSSSITTIPVGVTANIKF</sequence>
<keyword evidence="1" id="KW-0732">Signal</keyword>
<evidence type="ECO:0008006" key="3">
    <source>
        <dbReference type="Google" id="ProtNLM"/>
    </source>
</evidence>